<feature type="domain" description="Chitin-binding type-1" evidence="5">
    <location>
        <begin position="1590"/>
        <end position="1640"/>
    </location>
</feature>
<dbReference type="CDD" id="cd23668">
    <property type="entry name" value="GH55_beta13glucanase-like"/>
    <property type="match status" value="1"/>
</dbReference>
<dbReference type="EMBL" id="KI440843">
    <property type="protein sequence ID" value="ERT00775.1"/>
    <property type="molecule type" value="Genomic_DNA"/>
</dbReference>
<proteinExistence type="predicted"/>
<sequence>MLSLAYALFFCALGPLVSLAAASSHHHAHNKLHHRQEHNLHGARDTAIDDAYALVNASLPAIAAANKLKLQQPRFNTYQFPPAGNASSYGRSNTTVPVIGRRGHLMANGSSTSTGSVPPFAANSNTTSRDYIVSPELAKAARVVAEGTTNKPAGADYTDRAARLKAEHWGQTSPASGDNATSVSDGVEARAAAASSSFWMANMAMNGVAPYAAAANYKVWRNVMDYGAKGDGKTDDTVAINKAITDGGRCGQTCGSSTATPAVIYFPSGTYLVSDTLIMYYNTQFLGDPTARPTLLAAASFVGYAVVLTDVYIDGANGAEWYIPQSNFLRSVRNFVIDITNAPANNYVCGIHWQVAQGTDLQNIDFYMKDGTTQQGLYMENGSGGFMTDLYFQGGNFGAYLGNQQFTARNLIFSGCLTSIQVFWDWAWLLQGLTIIGDNTKNGPSVGITIVDGAGGSAGSTGQGVGSMIITDCVFYFVDTAIKTTLVADNSSSFLLQNSLFVQAPVAVYDTGAAKTLLAGSSTGNVQVASWGFGNIVSGTSGTSVFQNGNAITAPVRPASLLPVGSGNWFTRSAPTYADASIPATAIVNVKTKGAAGDGATDDTAALNQALAAAANASQIVFFPYGVYVVTDTLHIPLGSRIVGQAWSTIAGRGARFQDATNPRAVVQVGRAGDAGTVEISDMLFSVIGPTAGAVVVEWNVHEDTNSSAKGSAAMWNSHIRVGGNVGSSLQAATCPMSTSGTPKPACVAASLLFHLTPAASAYIENFWVWTADHDLDIASQDMINVYTGRGVLIESQGPTWLWGSASEHSVLYQYQFSRASNLFCSMLQTESPYFQPSPGAPAPFVPGMFPDDPTFADCALPIAANSRCALAWPVRILDSTDIFVYSAGLYSWFQSYAKNCEIGNNCQDGAMDIQRSENVWIYNLCTKAIVNMVTPLGTAVTMGRLNQNGFLASILGWLEGATTIVGDRFAGWSVFASGSLVGLGLSSACEAALYQTVKCDDSARNLLAADAYLGSTGNKTLTGLVCEAVCEASIAYVRQSVAAACAVTPHLPGTNVPFVSVVDRLWSNWNQTCFVDPTTGTNCNDVIAAFPAAADIAALPVADLCSYCYTQKLKLMEASAYSGAYDNTSFAARYAYVASHCSLTGVGNFNGTASAVTGTTPVDVTAPVCVSGKHYTVASGDTCDSIAVANAASSATLFAINPVLRDCSKELTVGAVLCLPQTCDTLWTVQPDDTCQSIGNATGNSMDTLVAYNTMLNRNCSNLQPAPASEPSWGATLCVSSPGGAYAGVAASNTSTDGNGGRGNGYAPPYTQPIKPPTGATVAKGTNATLCAAWYVYDATLLCAQICLTNDISIRVLTLANPSLHVPTCDADLVRGTAYCVRPLSEVELTASSALPSSSTASLTSTSTSATTSKTPSNTPNPISTDGKCGTASSKNATCQGSTFGNCCGPSGTCGSTPAFCSGRLGCQPTFGECKPISKDGTCGAASSVDALCLYSSFGDCCGASGKCGTTTAFCNTDEGCQSNYGTCVARVSTDGKCGNASSVDATCLGSTFGNCCGSSGTCGSTPAFCYGRLGCQAKYGNCVPISTDGKCGSASSVGAMCLYSAFGDCCSAAGTCGTTSAACYLSNGCQATYGTCLAK</sequence>
<feature type="domain" description="LysM" evidence="6">
    <location>
        <begin position="1174"/>
        <end position="1220"/>
    </location>
</feature>
<gene>
    <name evidence="7" type="ORF">HMPREF1624_02008</name>
</gene>
<evidence type="ECO:0000256" key="1">
    <source>
        <dbReference type="ARBA" id="ARBA00022669"/>
    </source>
</evidence>
<protein>
    <recommendedName>
        <fullName evidence="9">LysM domain-containing protein</fullName>
    </recommendedName>
</protein>
<dbReference type="PANTHER" id="PTHR33928">
    <property type="entry name" value="POLYGALACTURONASE QRT3"/>
    <property type="match status" value="1"/>
</dbReference>
<dbReference type="CDD" id="cd11618">
    <property type="entry name" value="ChtBD1_1"/>
    <property type="match status" value="3"/>
</dbReference>
<evidence type="ECO:0000259" key="6">
    <source>
        <dbReference type="PROSITE" id="PS51782"/>
    </source>
</evidence>
<dbReference type="SMART" id="SM00257">
    <property type="entry name" value="LysM"/>
    <property type="match status" value="2"/>
</dbReference>
<dbReference type="InterPro" id="IPR039279">
    <property type="entry name" value="QRT3-like"/>
</dbReference>
<keyword evidence="2" id="KW-1015">Disulfide bond</keyword>
<dbReference type="PANTHER" id="PTHR33928:SF2">
    <property type="entry name" value="PECTATE LYASE SUPERFAMILY PROTEIN DOMAIN-CONTAINING PROTEIN-RELATED"/>
    <property type="match status" value="1"/>
</dbReference>
<organism evidence="7 8">
    <name type="scientific">Sporothrix schenckii (strain ATCC 58251 / de Perez 2211183)</name>
    <name type="common">Rose-picker's disease fungus</name>
    <dbReference type="NCBI Taxonomy" id="1391915"/>
    <lineage>
        <taxon>Eukaryota</taxon>
        <taxon>Fungi</taxon>
        <taxon>Dikarya</taxon>
        <taxon>Ascomycota</taxon>
        <taxon>Pezizomycotina</taxon>
        <taxon>Sordariomycetes</taxon>
        <taxon>Sordariomycetidae</taxon>
        <taxon>Ophiostomatales</taxon>
        <taxon>Ophiostomataceae</taxon>
        <taxon>Sporothrix</taxon>
    </lineage>
</organism>
<evidence type="ECO:0000313" key="7">
    <source>
        <dbReference type="EMBL" id="ERT00775.1"/>
    </source>
</evidence>
<dbReference type="SUPFAM" id="SSF51126">
    <property type="entry name" value="Pectin lyase-like"/>
    <property type="match status" value="2"/>
</dbReference>
<dbReference type="Gene3D" id="3.10.350.10">
    <property type="entry name" value="LysM domain"/>
    <property type="match status" value="2"/>
</dbReference>
<dbReference type="Pfam" id="PF01476">
    <property type="entry name" value="LysM"/>
    <property type="match status" value="2"/>
</dbReference>
<dbReference type="Proteomes" id="UP000018087">
    <property type="component" value="Unassembled WGS sequence"/>
</dbReference>
<dbReference type="PROSITE" id="PS51782">
    <property type="entry name" value="LYSM"/>
    <property type="match status" value="2"/>
</dbReference>
<reference evidence="8" key="1">
    <citation type="journal article" date="2014" name="Genome Announc.">
        <title>Genome sequence of the pathogenic fungus Sporothrix schenckii (ATCC 58251).</title>
        <authorList>
            <person name="Cuomo C.A."/>
            <person name="Rodriguez-Del Valle N."/>
            <person name="Perez-Sanchez L."/>
            <person name="Abouelleil A."/>
            <person name="Goldberg J."/>
            <person name="Young S."/>
            <person name="Zeng Q."/>
            <person name="Birren B.W."/>
        </authorList>
    </citation>
    <scope>NUCLEOTIDE SEQUENCE [LARGE SCALE GENOMIC DNA]</scope>
    <source>
        <strain evidence="8">ATCC 58251 / de Perez 2211183</strain>
    </source>
</reference>
<feature type="domain" description="Chitin-binding type-1" evidence="5">
    <location>
        <begin position="1536"/>
        <end position="1586"/>
    </location>
</feature>
<keyword evidence="4" id="KW-0732">Signal</keyword>
<dbReference type="OrthoDB" id="5985073at2759"/>
<evidence type="ECO:0000256" key="3">
    <source>
        <dbReference type="SAM" id="MobiDB-lite"/>
    </source>
</evidence>
<keyword evidence="1 2" id="KW-0147">Chitin-binding</keyword>
<dbReference type="InterPro" id="IPR011050">
    <property type="entry name" value="Pectin_lyase_fold/virulence"/>
</dbReference>
<feature type="signal peptide" evidence="4">
    <location>
        <begin position="1"/>
        <end position="22"/>
    </location>
</feature>
<dbReference type="InterPro" id="IPR036861">
    <property type="entry name" value="Endochitinase-like_sf"/>
</dbReference>
<evidence type="ECO:0008006" key="9">
    <source>
        <dbReference type="Google" id="ProtNLM"/>
    </source>
</evidence>
<evidence type="ECO:0000259" key="5">
    <source>
        <dbReference type="PROSITE" id="PS50941"/>
    </source>
</evidence>
<feature type="region of interest" description="Disordered" evidence="3">
    <location>
        <begin position="1398"/>
        <end position="1430"/>
    </location>
</feature>
<dbReference type="AlphaFoldDB" id="U7Q190"/>
<dbReference type="SUPFAM" id="SSF57016">
    <property type="entry name" value="Plant lectins/antimicrobial peptides"/>
    <property type="match status" value="1"/>
</dbReference>
<keyword evidence="8" id="KW-1185">Reference proteome</keyword>
<feature type="domain" description="LysM" evidence="6">
    <location>
        <begin position="1226"/>
        <end position="1272"/>
    </location>
</feature>
<evidence type="ECO:0000313" key="8">
    <source>
        <dbReference type="Proteomes" id="UP000018087"/>
    </source>
</evidence>
<dbReference type="InterPro" id="IPR001002">
    <property type="entry name" value="Chitin-bd_1"/>
</dbReference>
<dbReference type="InterPro" id="IPR018392">
    <property type="entry name" value="LysM"/>
</dbReference>
<comment type="caution">
    <text evidence="2">Lacks conserved residue(s) required for the propagation of feature annotation.</text>
</comment>
<name>U7Q190_SPOS1</name>
<dbReference type="PROSITE" id="PS50941">
    <property type="entry name" value="CHIT_BIND_I_2"/>
    <property type="match status" value="4"/>
</dbReference>
<feature type="disulfide bond" evidence="2">
    <location>
        <begin position="1557"/>
        <end position="1571"/>
    </location>
</feature>
<dbReference type="CDD" id="cd00118">
    <property type="entry name" value="LysM"/>
    <property type="match status" value="2"/>
</dbReference>
<feature type="disulfide bond" evidence="2">
    <location>
        <begin position="1611"/>
        <end position="1625"/>
    </location>
</feature>
<dbReference type="InterPro" id="IPR024535">
    <property type="entry name" value="RHGA/B-epi-like_pectate_lyase"/>
</dbReference>
<feature type="domain" description="Chitin-binding type-1" evidence="5">
    <location>
        <begin position="1427"/>
        <end position="1477"/>
    </location>
</feature>
<dbReference type="Gene3D" id="2.160.20.10">
    <property type="entry name" value="Single-stranded right-handed beta-helix, Pectin lyase-like"/>
    <property type="match status" value="2"/>
</dbReference>
<dbReference type="HOGENOM" id="CLU_002540_4_1_1"/>
<dbReference type="InterPro" id="IPR036779">
    <property type="entry name" value="LysM_dom_sf"/>
</dbReference>
<dbReference type="SUPFAM" id="SSF54106">
    <property type="entry name" value="LysM domain"/>
    <property type="match status" value="1"/>
</dbReference>
<dbReference type="Pfam" id="PF12708">
    <property type="entry name" value="Pect-lyase_RHGA_epim"/>
    <property type="match status" value="2"/>
</dbReference>
<evidence type="ECO:0000256" key="4">
    <source>
        <dbReference type="SAM" id="SignalP"/>
    </source>
</evidence>
<feature type="disulfide bond" evidence="2">
    <location>
        <begin position="1448"/>
        <end position="1462"/>
    </location>
</feature>
<dbReference type="FunFam" id="2.160.20.10:FF:000049">
    <property type="entry name" value="Putative exo-beta-1,3-glucanase"/>
    <property type="match status" value="1"/>
</dbReference>
<feature type="domain" description="Chitin-binding type-1" evidence="5">
    <location>
        <begin position="1481"/>
        <end position="1531"/>
    </location>
</feature>
<dbReference type="InterPro" id="IPR012334">
    <property type="entry name" value="Pectin_lyas_fold"/>
</dbReference>
<accession>U7Q190</accession>
<dbReference type="eggNOG" id="ENOG502SK24">
    <property type="taxonomic scope" value="Eukaryota"/>
</dbReference>
<dbReference type="STRING" id="1391915.U7Q190"/>
<feature type="disulfide bond" evidence="2">
    <location>
        <begin position="1502"/>
        <end position="1516"/>
    </location>
</feature>
<dbReference type="GO" id="GO:0004650">
    <property type="term" value="F:polygalacturonase activity"/>
    <property type="evidence" value="ECO:0007669"/>
    <property type="project" value="InterPro"/>
</dbReference>
<dbReference type="GO" id="GO:0008061">
    <property type="term" value="F:chitin binding"/>
    <property type="evidence" value="ECO:0007669"/>
    <property type="project" value="UniProtKB-UniRule"/>
</dbReference>
<feature type="chain" id="PRO_5004685982" description="LysM domain-containing protein" evidence="4">
    <location>
        <begin position="23"/>
        <end position="1641"/>
    </location>
</feature>
<feature type="compositionally biased region" description="Low complexity" evidence="3">
    <location>
        <begin position="1398"/>
        <end position="1426"/>
    </location>
</feature>
<evidence type="ECO:0000256" key="2">
    <source>
        <dbReference type="PROSITE-ProRule" id="PRU00261"/>
    </source>
</evidence>